<keyword evidence="1" id="KW-0175">Coiled coil</keyword>
<proteinExistence type="predicted"/>
<organism evidence="4 5">
    <name type="scientific">Novosphingobium pokkalii</name>
    <dbReference type="NCBI Taxonomy" id="1770194"/>
    <lineage>
        <taxon>Bacteria</taxon>
        <taxon>Pseudomonadati</taxon>
        <taxon>Pseudomonadota</taxon>
        <taxon>Alphaproteobacteria</taxon>
        <taxon>Sphingomonadales</taxon>
        <taxon>Sphingomonadaceae</taxon>
        <taxon>Novosphingobium</taxon>
    </lineage>
</organism>
<reference evidence="5" key="1">
    <citation type="journal article" date="2019" name="Int. J. Syst. Evol. Microbiol.">
        <title>The Global Catalogue of Microorganisms (GCM) 10K type strain sequencing project: providing services to taxonomists for standard genome sequencing and annotation.</title>
        <authorList>
            <consortium name="The Broad Institute Genomics Platform"/>
            <consortium name="The Broad Institute Genome Sequencing Center for Infectious Disease"/>
            <person name="Wu L."/>
            <person name="Ma J."/>
        </authorList>
    </citation>
    <scope>NUCLEOTIDE SEQUENCE [LARGE SCALE GENOMIC DNA]</scope>
    <source>
        <strain evidence="5">KCTC 42224</strain>
    </source>
</reference>
<protein>
    <recommendedName>
        <fullName evidence="6">Tetratricopeptide repeat protein</fullName>
    </recommendedName>
</protein>
<sequence>MNRFILAGAAALAILHGAVAQAADTAPPAPVTAPPAPLTKEQQRDAEAAAKAAELEDFRKNGSWYLRCDGNPNNLTGGESFARLVGAVTLLGLLAPARELADPAKRQFGAKGVEACTRLIDDPQKGEHNVIRRLPLILARAAHRIEAKDFSGAAADVGKARAEAQAANLIGNPYFDRSMGLSFDLLESEARLRLGDPEGSTAVRIRGALKMPWSWYPKVTAQPYFVAGMALTADELRFYDQAAVLDTLSLLRAAIRLEDAGRFAEAAARRETLLADFESQLAETRESAVYAGSALTLALAGQWEQAAKRAEEARQNLEARRAAGKAETDASNVVELLDLYGVVAAFHAGKVAEARRVFTARSEWTAPSIGAAEGVAALLLPGCKPEERIGMLAETRLQRENRQRERMLAALAERDKNNRTLFSYILPYAAVSAFEAQSKQVWNTQKSKMAIMPKEPRPNGLVAYFNDGAPLTQPDALLLHAALMAKAQGKMFNFFVNGQKPSIAWVRLGTKGDGRATEALLIDPDPVIAELGQVIPSPDALAQRAKAGAAAK</sequence>
<keyword evidence="3" id="KW-0732">Signal</keyword>
<keyword evidence="5" id="KW-1185">Reference proteome</keyword>
<evidence type="ECO:0000313" key="5">
    <source>
        <dbReference type="Proteomes" id="UP001595683"/>
    </source>
</evidence>
<feature type="coiled-coil region" evidence="1">
    <location>
        <begin position="300"/>
        <end position="327"/>
    </location>
</feature>
<dbReference type="RefSeq" id="WP_191325870.1">
    <property type="nucleotide sequence ID" value="NZ_BMZP01000023.1"/>
</dbReference>
<evidence type="ECO:0000313" key="4">
    <source>
        <dbReference type="EMBL" id="MFC3673465.1"/>
    </source>
</evidence>
<evidence type="ECO:0000256" key="2">
    <source>
        <dbReference type="SAM" id="MobiDB-lite"/>
    </source>
</evidence>
<accession>A0ABV7V8J5</accession>
<dbReference type="Proteomes" id="UP001595683">
    <property type="component" value="Unassembled WGS sequence"/>
</dbReference>
<evidence type="ECO:0008006" key="6">
    <source>
        <dbReference type="Google" id="ProtNLM"/>
    </source>
</evidence>
<evidence type="ECO:0000256" key="3">
    <source>
        <dbReference type="SAM" id="SignalP"/>
    </source>
</evidence>
<feature type="region of interest" description="Disordered" evidence="2">
    <location>
        <begin position="25"/>
        <end position="44"/>
    </location>
</feature>
<comment type="caution">
    <text evidence="4">The sequence shown here is derived from an EMBL/GenBank/DDBJ whole genome shotgun (WGS) entry which is preliminary data.</text>
</comment>
<feature type="compositionally biased region" description="Pro residues" evidence="2">
    <location>
        <begin position="27"/>
        <end position="37"/>
    </location>
</feature>
<feature type="signal peptide" evidence="3">
    <location>
        <begin position="1"/>
        <end position="22"/>
    </location>
</feature>
<feature type="chain" id="PRO_5045769991" description="Tetratricopeptide repeat protein" evidence="3">
    <location>
        <begin position="23"/>
        <end position="552"/>
    </location>
</feature>
<gene>
    <name evidence="4" type="ORF">ACFOOT_18740</name>
</gene>
<dbReference type="EMBL" id="JBHRYE010000046">
    <property type="protein sequence ID" value="MFC3673465.1"/>
    <property type="molecule type" value="Genomic_DNA"/>
</dbReference>
<evidence type="ECO:0000256" key="1">
    <source>
        <dbReference type="SAM" id="Coils"/>
    </source>
</evidence>
<name>A0ABV7V8J5_9SPHN</name>